<evidence type="ECO:0000313" key="3">
    <source>
        <dbReference type="Proteomes" id="UP000622017"/>
    </source>
</evidence>
<accession>A0ABR7MQ98</accession>
<dbReference type="RefSeq" id="WP_187321465.1">
    <property type="nucleotide sequence ID" value="NZ_JACSCY010000027.1"/>
</dbReference>
<evidence type="ECO:0000313" key="2">
    <source>
        <dbReference type="EMBL" id="MBC6613262.1"/>
    </source>
</evidence>
<protein>
    <submittedName>
        <fullName evidence="2">DUF2185 domain-containing protein</fullName>
    </submittedName>
</protein>
<reference evidence="2 3" key="1">
    <citation type="submission" date="2020-08" db="EMBL/GenBank/DDBJ databases">
        <title>Hymenobacter sp.</title>
        <authorList>
            <person name="Kim M.K."/>
        </authorList>
    </citation>
    <scope>NUCLEOTIDE SEQUENCE [LARGE SCALE GENOMIC DNA]</scope>
    <source>
        <strain evidence="2 3">BT507</strain>
    </source>
</reference>
<name>A0ABR7MQ98_9BACT</name>
<evidence type="ECO:0000259" key="1">
    <source>
        <dbReference type="Pfam" id="PF09951"/>
    </source>
</evidence>
<organism evidence="2 3">
    <name type="scientific">Hymenobacter citatus</name>
    <dbReference type="NCBI Taxonomy" id="2763506"/>
    <lineage>
        <taxon>Bacteria</taxon>
        <taxon>Pseudomonadati</taxon>
        <taxon>Bacteroidota</taxon>
        <taxon>Cytophagia</taxon>
        <taxon>Cytophagales</taxon>
        <taxon>Hymenobacteraceae</taxon>
        <taxon>Hymenobacter</taxon>
    </lineage>
</organism>
<feature type="domain" description="Immunity protein Imm33" evidence="1">
    <location>
        <begin position="21"/>
        <end position="99"/>
    </location>
</feature>
<dbReference type="EMBL" id="JACSCY010000027">
    <property type="protein sequence ID" value="MBC6613262.1"/>
    <property type="molecule type" value="Genomic_DNA"/>
</dbReference>
<dbReference type="PANTHER" id="PTHR38743:SF2">
    <property type="entry name" value="DUF2185 DOMAIN-CONTAINING PROTEIN"/>
    <property type="match status" value="1"/>
</dbReference>
<dbReference type="PANTHER" id="PTHR38743">
    <property type="entry name" value="SIMILAR TO GLYOXYLASE I FAMILY PROTEIN"/>
    <property type="match status" value="1"/>
</dbReference>
<gene>
    <name evidence="2" type="ORF">H8B15_20240</name>
</gene>
<comment type="caution">
    <text evidence="2">The sequence shown here is derived from an EMBL/GenBank/DDBJ whole genome shotgun (WGS) entry which is preliminary data.</text>
</comment>
<dbReference type="InterPro" id="IPR018689">
    <property type="entry name" value="Imm33_dom"/>
</dbReference>
<proteinExistence type="predicted"/>
<dbReference type="Pfam" id="PF09951">
    <property type="entry name" value="Imm33"/>
    <property type="match status" value="1"/>
</dbReference>
<sequence>MKSFKLQSHQIKQLIESMGSCIASDKITVEGLPVGFMYREDPSDKHDSGWRFFSGTETQEYADNGDNFMYYNINTIANYDSAVIPYLNLPQGSELLRVQGSVNFEIDYTES</sequence>
<keyword evidence="3" id="KW-1185">Reference proteome</keyword>
<dbReference type="Proteomes" id="UP000622017">
    <property type="component" value="Unassembled WGS sequence"/>
</dbReference>